<name>A0A7W7H6E9_9ACTN</name>
<dbReference type="RefSeq" id="WP_185045024.1">
    <property type="nucleotide sequence ID" value="NZ_BAABFG010000005.1"/>
</dbReference>
<evidence type="ECO:0000313" key="2">
    <source>
        <dbReference type="Proteomes" id="UP000546162"/>
    </source>
</evidence>
<reference evidence="1 2" key="1">
    <citation type="submission" date="2020-08" db="EMBL/GenBank/DDBJ databases">
        <title>Sequencing the genomes of 1000 actinobacteria strains.</title>
        <authorList>
            <person name="Klenk H.-P."/>
        </authorList>
    </citation>
    <scope>NUCLEOTIDE SEQUENCE [LARGE SCALE GENOMIC DNA]</scope>
    <source>
        <strain evidence="1 2">DSM 45809</strain>
    </source>
</reference>
<comment type="caution">
    <text evidence="1">The sequence shown here is derived from an EMBL/GenBank/DDBJ whole genome shotgun (WGS) entry which is preliminary data.</text>
</comment>
<dbReference type="Proteomes" id="UP000546162">
    <property type="component" value="Unassembled WGS sequence"/>
</dbReference>
<accession>A0A7W7H6E9</accession>
<dbReference type="Pfam" id="PF19875">
    <property type="entry name" value="DUF6348"/>
    <property type="match status" value="1"/>
</dbReference>
<keyword evidence="2" id="KW-1185">Reference proteome</keyword>
<proteinExistence type="predicted"/>
<evidence type="ECO:0000313" key="1">
    <source>
        <dbReference type="EMBL" id="MBB4744865.1"/>
    </source>
</evidence>
<dbReference type="AlphaFoldDB" id="A0A7W7H6E9"/>
<sequence length="357" mass="37694">MFDEAVLVGVTAFCAGAQPPPGEEIREGLLSGGLEPWLADRLMVFLPIAFGRRMLGGVTVDDTFVDGGVTRPLAGDPVFVAAARVAQLAGQAETARIAGYSHEVAAVGQALQGGAKVEEMTLGPITLDEPLPELRPGSGGVPAPSTVFAHWMAAYGVPVGEDLRVGDAEFRATLTPHPRPAPGLVVAQVNFAVNHPALARPWMVESCVGVAGTWKEAIFQSLAMFERAVAYPMIAALLDRRAAGDHVLVERYPHPGGEFELLLGAQVDLFATDPVPSAEPLLDQLLTALKDVPLSRAVHALRFFTAYQDGQLLTNEVFLDGEPWETGMKVTASAPAPLPSGPVGVRVFAFLTPAGQR</sequence>
<dbReference type="InterPro" id="IPR045929">
    <property type="entry name" value="DUF6348"/>
</dbReference>
<dbReference type="EMBL" id="JACHNB010000001">
    <property type="protein sequence ID" value="MBB4744865.1"/>
    <property type="molecule type" value="Genomic_DNA"/>
</dbReference>
<protein>
    <submittedName>
        <fullName evidence="1">Uncharacterized protein</fullName>
    </submittedName>
</protein>
<organism evidence="1 2">
    <name type="scientific">Actinoplanes octamycinicus</name>
    <dbReference type="NCBI Taxonomy" id="135948"/>
    <lineage>
        <taxon>Bacteria</taxon>
        <taxon>Bacillati</taxon>
        <taxon>Actinomycetota</taxon>
        <taxon>Actinomycetes</taxon>
        <taxon>Micromonosporales</taxon>
        <taxon>Micromonosporaceae</taxon>
        <taxon>Actinoplanes</taxon>
    </lineage>
</organism>
<gene>
    <name evidence="1" type="ORF">BJY16_008324</name>
</gene>